<comment type="similarity">
    <text evidence="5 20">Belongs to the LAMP family.</text>
</comment>
<organism evidence="24 25">
    <name type="scientific">Dufourea novaeangliae</name>
    <name type="common">Sweat bee</name>
    <dbReference type="NCBI Taxonomy" id="178035"/>
    <lineage>
        <taxon>Eukaryota</taxon>
        <taxon>Metazoa</taxon>
        <taxon>Ecdysozoa</taxon>
        <taxon>Arthropoda</taxon>
        <taxon>Hexapoda</taxon>
        <taxon>Insecta</taxon>
        <taxon>Pterygota</taxon>
        <taxon>Neoptera</taxon>
        <taxon>Endopterygota</taxon>
        <taxon>Hymenoptera</taxon>
        <taxon>Apocrita</taxon>
        <taxon>Aculeata</taxon>
        <taxon>Apoidea</taxon>
        <taxon>Anthophila</taxon>
        <taxon>Halictidae</taxon>
        <taxon>Rophitinae</taxon>
        <taxon>Dufourea</taxon>
    </lineage>
</organism>
<evidence type="ECO:0000256" key="18">
    <source>
        <dbReference type="ARBA" id="ARBA00074379"/>
    </source>
</evidence>
<evidence type="ECO:0000256" key="2">
    <source>
        <dbReference type="ARBA" id="ARBA00004158"/>
    </source>
</evidence>
<evidence type="ECO:0000256" key="17">
    <source>
        <dbReference type="ARBA" id="ARBA00060492"/>
    </source>
</evidence>
<keyword evidence="25" id="KW-1185">Reference proteome</keyword>
<dbReference type="InterPro" id="IPR048524">
    <property type="entry name" value="Lamp2-like_TM"/>
</dbReference>
<evidence type="ECO:0000256" key="4">
    <source>
        <dbReference type="ARBA" id="ARBA00004279"/>
    </source>
</evidence>
<dbReference type="GO" id="GO:0031902">
    <property type="term" value="C:late endosome membrane"/>
    <property type="evidence" value="ECO:0007669"/>
    <property type="project" value="TreeGrafter"/>
</dbReference>
<keyword evidence="10" id="KW-0770">Synapse</keyword>
<comment type="function">
    <text evidence="16">Plays a role in short-term synaptic plasticity in a subset of GABAergic neurons in the brain.</text>
</comment>
<keyword evidence="9 21" id="KW-1133">Transmembrane helix</keyword>
<evidence type="ECO:0000259" key="23">
    <source>
        <dbReference type="Pfam" id="PF21222"/>
    </source>
</evidence>
<dbReference type="Pfam" id="PF01299">
    <property type="entry name" value="Lamp2-like_luminal"/>
    <property type="match status" value="1"/>
</dbReference>
<dbReference type="GO" id="GO:0005886">
    <property type="term" value="C:plasma membrane"/>
    <property type="evidence" value="ECO:0007669"/>
    <property type="project" value="UniProtKB-SubCell"/>
</dbReference>
<gene>
    <name evidence="24" type="ORF">WN55_05463</name>
</gene>
<evidence type="ECO:0000256" key="5">
    <source>
        <dbReference type="ARBA" id="ARBA00009644"/>
    </source>
</evidence>
<dbReference type="InterPro" id="IPR002000">
    <property type="entry name" value="Lysosome-assoc_membr_glycop"/>
</dbReference>
<keyword evidence="6 20" id="KW-0812">Transmembrane</keyword>
<dbReference type="EMBL" id="KQ434979">
    <property type="protein sequence ID" value="KZC13058.1"/>
    <property type="molecule type" value="Genomic_DNA"/>
</dbReference>
<evidence type="ECO:0000256" key="21">
    <source>
        <dbReference type="SAM" id="Phobius"/>
    </source>
</evidence>
<evidence type="ECO:0000256" key="16">
    <source>
        <dbReference type="ARBA" id="ARBA00053950"/>
    </source>
</evidence>
<evidence type="ECO:0000256" key="10">
    <source>
        <dbReference type="ARBA" id="ARBA00023018"/>
    </source>
</evidence>
<keyword evidence="11 20" id="KW-0472">Membrane</keyword>
<evidence type="ECO:0000256" key="19">
    <source>
        <dbReference type="ARBA" id="ARBA00076257"/>
    </source>
</evidence>
<evidence type="ECO:0000256" key="8">
    <source>
        <dbReference type="ARBA" id="ARBA00022753"/>
    </source>
</evidence>
<dbReference type="GO" id="GO:0005765">
    <property type="term" value="C:lysosomal membrane"/>
    <property type="evidence" value="ECO:0007669"/>
    <property type="project" value="TreeGrafter"/>
</dbReference>
<name>A0A154PP75_DUFNO</name>
<reference evidence="24 25" key="1">
    <citation type="submission" date="2015-07" db="EMBL/GenBank/DDBJ databases">
        <title>The genome of Dufourea novaeangliae.</title>
        <authorList>
            <person name="Pan H."/>
            <person name="Kapheim K."/>
        </authorList>
    </citation>
    <scope>NUCLEOTIDE SEQUENCE [LARGE SCALE GENOMIC DNA]</scope>
    <source>
        <strain evidence="24">0120121106</strain>
        <tissue evidence="24">Whole body</tissue>
    </source>
</reference>
<comment type="caution">
    <text evidence="20">Lacks conserved residue(s) required for the propagation of feature annotation.</text>
</comment>
<evidence type="ECO:0000256" key="14">
    <source>
        <dbReference type="ARBA" id="ARBA00023329"/>
    </source>
</evidence>
<keyword evidence="14" id="KW-0968">Cytoplasmic vesicle</keyword>
<dbReference type="AlphaFoldDB" id="A0A154PP75"/>
<dbReference type="Gene3D" id="2.40.160.110">
    <property type="match status" value="1"/>
</dbReference>
<dbReference type="Pfam" id="PF21222">
    <property type="entry name" value="Lamp2_2nd"/>
    <property type="match status" value="1"/>
</dbReference>
<keyword evidence="13" id="KW-0966">Cell projection</keyword>
<evidence type="ECO:0000256" key="9">
    <source>
        <dbReference type="ARBA" id="ARBA00022989"/>
    </source>
</evidence>
<comment type="subcellular location">
    <subcellularLocation>
        <location evidence="4">Cell projection</location>
        <location evidence="4">Dendrite</location>
    </subcellularLocation>
    <subcellularLocation>
        <location evidence="17">Cell projection</location>
        <location evidence="17">Growth cone membrane</location>
        <topology evidence="17">Single-pass type I membrane protein</topology>
    </subcellularLocation>
    <subcellularLocation>
        <location evidence="15">Cytoplasmic vesicle</location>
        <location evidence="15">Secretory vesicle</location>
        <location evidence="15">Synaptic vesicle membrane</location>
        <topology evidence="15">Single-pass type I membrane protein</topology>
    </subcellularLocation>
    <subcellularLocation>
        <location evidence="2">Early endosome membrane</location>
        <topology evidence="2">Single-pass type I membrane protein</topology>
    </subcellularLocation>
    <subcellularLocation>
        <location evidence="1">Endoplasmic reticulum-Golgi intermediate compartment membrane</location>
        <topology evidence="1">Single-pass type I membrane protein</topology>
    </subcellularLocation>
    <subcellularLocation>
        <location evidence="20">Membrane</location>
        <topology evidence="20">Single-pass type I membrane protein</topology>
    </subcellularLocation>
    <subcellularLocation>
        <location evidence="3">Recycling endosome</location>
    </subcellularLocation>
</comment>
<dbReference type="STRING" id="178035.A0A154PP75"/>
<evidence type="ECO:0000256" key="11">
    <source>
        <dbReference type="ARBA" id="ARBA00023136"/>
    </source>
</evidence>
<feature type="domain" description="Lysosome-associated membrane glycoprotein 2-like transmembrane" evidence="23">
    <location>
        <begin position="142"/>
        <end position="169"/>
    </location>
</feature>
<evidence type="ECO:0000313" key="25">
    <source>
        <dbReference type="Proteomes" id="UP000076502"/>
    </source>
</evidence>
<feature type="domain" description="Lysosome-associated membrane glycoprotein 2-like luminal" evidence="22">
    <location>
        <begin position="4"/>
        <end position="121"/>
    </location>
</feature>
<evidence type="ECO:0000256" key="12">
    <source>
        <dbReference type="ARBA" id="ARBA00023180"/>
    </source>
</evidence>
<evidence type="ECO:0000256" key="6">
    <source>
        <dbReference type="ARBA" id="ARBA00022692"/>
    </source>
</evidence>
<dbReference type="OrthoDB" id="6232933at2759"/>
<dbReference type="GO" id="GO:0072594">
    <property type="term" value="P:establishment of protein localization to organelle"/>
    <property type="evidence" value="ECO:0007669"/>
    <property type="project" value="TreeGrafter"/>
</dbReference>
<evidence type="ECO:0000256" key="1">
    <source>
        <dbReference type="ARBA" id="ARBA00004151"/>
    </source>
</evidence>
<evidence type="ECO:0000256" key="13">
    <source>
        <dbReference type="ARBA" id="ARBA00023273"/>
    </source>
</evidence>
<accession>A0A154PP75</accession>
<dbReference type="Proteomes" id="UP000076502">
    <property type="component" value="Unassembled WGS sequence"/>
</dbReference>
<feature type="transmembrane region" description="Helical" evidence="21">
    <location>
        <begin position="141"/>
        <end position="163"/>
    </location>
</feature>
<evidence type="ECO:0000256" key="7">
    <source>
        <dbReference type="ARBA" id="ARBA00022729"/>
    </source>
</evidence>
<dbReference type="PANTHER" id="PTHR11506:SF35">
    <property type="entry name" value="LYSOSOME-ASSOCIATED MEMBRANE GLYCOPROTEIN 5"/>
    <property type="match status" value="1"/>
</dbReference>
<dbReference type="InterPro" id="IPR048528">
    <property type="entry name" value="Lamp2-like_luminal"/>
</dbReference>
<proteinExistence type="inferred from homology"/>
<evidence type="ECO:0000256" key="3">
    <source>
        <dbReference type="ARBA" id="ARBA00004172"/>
    </source>
</evidence>
<protein>
    <recommendedName>
        <fullName evidence="18">Lysosome-associated membrane glycoprotein 5</fullName>
    </recommendedName>
    <alternativeName>
        <fullName evidence="19">Lysosome-associated membrane protein 5</fullName>
    </alternativeName>
</protein>
<evidence type="ECO:0000256" key="20">
    <source>
        <dbReference type="PROSITE-ProRule" id="PRU00740"/>
    </source>
</evidence>
<keyword evidence="8" id="KW-0967">Endosome</keyword>
<dbReference type="CDD" id="cd12087">
    <property type="entry name" value="TM_EGFR-like"/>
    <property type="match status" value="1"/>
</dbReference>
<dbReference type="PROSITE" id="PS51407">
    <property type="entry name" value="LAMP_3"/>
    <property type="match status" value="1"/>
</dbReference>
<keyword evidence="7" id="KW-0732">Signal</keyword>
<keyword evidence="12" id="KW-0325">Glycoprotein</keyword>
<dbReference type="PANTHER" id="PTHR11506">
    <property type="entry name" value="LYSOSOME-ASSOCIATED MEMBRANE GLYCOPROTEIN"/>
    <property type="match status" value="1"/>
</dbReference>
<sequence>MPVDNATTKATGNCGQFEQVLTLTWSSNNDTNGNMSLHFVRNETAKDYFIHHLEVVLPRTDFPNTTLNESMILTHKASNYVAGLTNSYRCMMKQKLNLKQNGTNETTGYIILSTLQFQAFKTDNSTTFGLAKDCAFKTSDVVPIAVGCALAGLVIAVLITYLIGRRRNQSRGYLSM</sequence>
<evidence type="ECO:0000256" key="15">
    <source>
        <dbReference type="ARBA" id="ARBA00029428"/>
    </source>
</evidence>
<evidence type="ECO:0000259" key="22">
    <source>
        <dbReference type="Pfam" id="PF01299"/>
    </source>
</evidence>
<evidence type="ECO:0000313" key="24">
    <source>
        <dbReference type="EMBL" id="KZC13058.1"/>
    </source>
</evidence>